<protein>
    <submittedName>
        <fullName evidence="3">Sugar fermentation stimulation protein</fullName>
    </submittedName>
</protein>
<reference evidence="3" key="1">
    <citation type="journal article" date="2021" name="PeerJ">
        <title>Extensive microbial diversity within the chicken gut microbiome revealed by metagenomics and culture.</title>
        <authorList>
            <person name="Gilroy R."/>
            <person name="Ravi A."/>
            <person name="Getino M."/>
            <person name="Pursley I."/>
            <person name="Horton D.L."/>
            <person name="Alikhan N.F."/>
            <person name="Baker D."/>
            <person name="Gharbi K."/>
            <person name="Hall N."/>
            <person name="Watson M."/>
            <person name="Adriaenssens E.M."/>
            <person name="Foster-Nyarko E."/>
            <person name="Jarju S."/>
            <person name="Secka A."/>
            <person name="Antonio M."/>
            <person name="Oren A."/>
            <person name="Chaudhuri R.R."/>
            <person name="La Ragione R."/>
            <person name="Hildebrand F."/>
            <person name="Pallen M.J."/>
        </authorList>
    </citation>
    <scope>NUCLEOTIDE SEQUENCE</scope>
    <source>
        <strain evidence="3">ChiGjej4B4-12881</strain>
    </source>
</reference>
<proteinExistence type="predicted"/>
<sequence>MRRWLLVGLCLLALGGCGRPGEPADTPAETEESAAAPEVVEVEAAAETEPETEPEETRREPVQVKGIYLSGPAAGNQEMMERILTNIADTEINAVVIDLKDDSGRVTCPMESPLVTETEASTPYVQDMRELIRELKEEHGLYVIARVVAFRDPWLAEKKPEWCLKLPDGSVFRDRSGLAWVNPYRQEVWDYLVEIGTEAAAMGFDEVQFDYIRFCTERGVGDVVFDEAETRGRSKTDVITEFTAYAYDRLSPQGIYVAADVFGAIIGSEIDSMSVGQVYEDMAAHLDYICPMIYPSHYGDGNFGIEHPDTEPYRTILAALQKSSGVLGAARQEGQHQAIVRPWLQDFTASYLKHYIEYGPEEIRAQIQATYDAGYDEWMLWSAACSYTWDGLKTKEEAQAEREAIAQSRAAAEAEAAAQSEAEAAAQSGEAAAQPETEAAAQSEAEAAAQPGEEAAQPGEAAAQPETEAAAQPGEEAAQLGEAGQEPRESQEPAPVLESLPTLPAHISPAGTPPDSQGSAATVIPQMQID</sequence>
<accession>A0A9D1W2Q5</accession>
<evidence type="ECO:0000313" key="4">
    <source>
        <dbReference type="Proteomes" id="UP000886780"/>
    </source>
</evidence>
<feature type="domain" description="DUF4015" evidence="2">
    <location>
        <begin position="66"/>
        <end position="387"/>
    </location>
</feature>
<dbReference type="Proteomes" id="UP000886780">
    <property type="component" value="Unassembled WGS sequence"/>
</dbReference>
<dbReference type="SUPFAM" id="SSF51445">
    <property type="entry name" value="(Trans)glycosidases"/>
    <property type="match status" value="1"/>
</dbReference>
<dbReference type="EMBL" id="DXEU01000003">
    <property type="protein sequence ID" value="HIX51195.1"/>
    <property type="molecule type" value="Genomic_DNA"/>
</dbReference>
<dbReference type="Pfam" id="PF13200">
    <property type="entry name" value="DUF4015"/>
    <property type="match status" value="1"/>
</dbReference>
<feature type="region of interest" description="Disordered" evidence="1">
    <location>
        <begin position="18"/>
        <end position="61"/>
    </location>
</feature>
<gene>
    <name evidence="3" type="ORF">IAA28_00130</name>
</gene>
<dbReference type="InterPro" id="IPR017853">
    <property type="entry name" value="GH"/>
</dbReference>
<organism evidence="3 4">
    <name type="scientific">Candidatus Lachnoclostridium stercoripullorum</name>
    <dbReference type="NCBI Taxonomy" id="2838635"/>
    <lineage>
        <taxon>Bacteria</taxon>
        <taxon>Bacillati</taxon>
        <taxon>Bacillota</taxon>
        <taxon>Clostridia</taxon>
        <taxon>Lachnospirales</taxon>
        <taxon>Lachnospiraceae</taxon>
    </lineage>
</organism>
<evidence type="ECO:0000259" key="2">
    <source>
        <dbReference type="Pfam" id="PF13200"/>
    </source>
</evidence>
<dbReference type="InterPro" id="IPR025275">
    <property type="entry name" value="DUF4015"/>
</dbReference>
<name>A0A9D1W2Q5_9FIRM</name>
<evidence type="ECO:0000256" key="1">
    <source>
        <dbReference type="SAM" id="MobiDB-lite"/>
    </source>
</evidence>
<feature type="compositionally biased region" description="Low complexity" evidence="1">
    <location>
        <begin position="23"/>
        <end position="39"/>
    </location>
</feature>
<dbReference type="Gene3D" id="3.20.20.80">
    <property type="entry name" value="Glycosidases"/>
    <property type="match status" value="1"/>
</dbReference>
<feature type="compositionally biased region" description="Low complexity" evidence="1">
    <location>
        <begin position="405"/>
        <end position="484"/>
    </location>
</feature>
<dbReference type="PROSITE" id="PS51257">
    <property type="entry name" value="PROKAR_LIPOPROTEIN"/>
    <property type="match status" value="1"/>
</dbReference>
<dbReference type="AlphaFoldDB" id="A0A9D1W2Q5"/>
<reference evidence="3" key="2">
    <citation type="submission" date="2021-04" db="EMBL/GenBank/DDBJ databases">
        <authorList>
            <person name="Gilroy R."/>
        </authorList>
    </citation>
    <scope>NUCLEOTIDE SEQUENCE</scope>
    <source>
        <strain evidence="3">ChiGjej4B4-12881</strain>
    </source>
</reference>
<comment type="caution">
    <text evidence="3">The sequence shown here is derived from an EMBL/GenBank/DDBJ whole genome shotgun (WGS) entry which is preliminary data.</text>
</comment>
<feature type="compositionally biased region" description="Acidic residues" evidence="1">
    <location>
        <begin position="40"/>
        <end position="54"/>
    </location>
</feature>
<evidence type="ECO:0000313" key="3">
    <source>
        <dbReference type="EMBL" id="HIX51195.1"/>
    </source>
</evidence>
<feature type="region of interest" description="Disordered" evidence="1">
    <location>
        <begin position="403"/>
        <end position="530"/>
    </location>
</feature>